<evidence type="ECO:0000313" key="2">
    <source>
        <dbReference type="Proteomes" id="UP001143543"/>
    </source>
</evidence>
<proteinExistence type="predicted"/>
<reference evidence="1" key="1">
    <citation type="submission" date="2022-07" db="EMBL/GenBank/DDBJ databases">
        <title>Taxonomy of Novel Oxalotrophic and Methylotrophic Bacteria.</title>
        <authorList>
            <person name="Sahin N."/>
            <person name="Tani A."/>
        </authorList>
    </citation>
    <scope>NUCLEOTIDE SEQUENCE</scope>
    <source>
        <strain evidence="1">Y10</strain>
    </source>
</reference>
<evidence type="ECO:0000313" key="1">
    <source>
        <dbReference type="EMBL" id="GLB48738.1"/>
    </source>
</evidence>
<keyword evidence="2" id="KW-1185">Reference proteome</keyword>
<dbReference type="EMBL" id="BRVO01000001">
    <property type="protein sequence ID" value="GLB48738.1"/>
    <property type="molecule type" value="Genomic_DNA"/>
</dbReference>
<comment type="caution">
    <text evidence="1">The sequence shown here is derived from an EMBL/GenBank/DDBJ whole genome shotgun (WGS) entry which is preliminary data.</text>
</comment>
<protein>
    <submittedName>
        <fullName evidence="1">Uncharacterized protein</fullName>
    </submittedName>
</protein>
<gene>
    <name evidence="1" type="ORF">Y10_11060</name>
</gene>
<name>A0ABQ5MH69_9FLAO</name>
<dbReference type="Proteomes" id="UP001143543">
    <property type="component" value="Unassembled WGS sequence"/>
</dbReference>
<sequence length="216" mass="24866">MKNIGIILITIFALSCNNQTNHKPTEKVDIKYVSSNYKNETEGIIEFSRIVKDNSNLNLIEGEISFDENYNTLQKITNKRIVSESELDSIKSSLKIKGYRKSFDNIGKIIFVQMQPKNENDLQVLDLRHSIEEKIHEKLNSNGLGEWIAGDLGPGGANMLFEVTEWEKSIQLIMDILNQESLLDKSLIMKRLNTAEDDWNYEIIYPIDYNGVFNQM</sequence>
<organism evidence="1 2">
    <name type="scientific">Neptunitalea lumnitzerae</name>
    <dbReference type="NCBI Taxonomy" id="2965509"/>
    <lineage>
        <taxon>Bacteria</taxon>
        <taxon>Pseudomonadati</taxon>
        <taxon>Bacteroidota</taxon>
        <taxon>Flavobacteriia</taxon>
        <taxon>Flavobacteriales</taxon>
        <taxon>Flavobacteriaceae</taxon>
        <taxon>Neptunitalea</taxon>
    </lineage>
</organism>
<accession>A0ABQ5MH69</accession>
<dbReference type="PROSITE" id="PS51257">
    <property type="entry name" value="PROKAR_LIPOPROTEIN"/>
    <property type="match status" value="1"/>
</dbReference>